<protein>
    <recommendedName>
        <fullName evidence="3">Glycosyl hydrolase-like 10 domain-containing protein</fullName>
    </recommendedName>
</protein>
<dbReference type="Pfam" id="PF02638">
    <property type="entry name" value="GHL10"/>
    <property type="match status" value="1"/>
</dbReference>
<evidence type="ECO:0000256" key="1">
    <source>
        <dbReference type="ARBA" id="ARBA00022729"/>
    </source>
</evidence>
<keyword evidence="2" id="KW-1133">Transmembrane helix</keyword>
<sequence length="431" mass="50348">MISRFHHQQMQLHKWIINVSLKSMNWYFLSLGRWTKPTATYLQTLRKSLFPILFSISLIIALLVNSLTAVNAQLPRQEIRGVWMTNNDLHILRDRTKVQEAVSQLRQLNFNTIYPVVWNSGYVMYESAVAKSLDIQPFVFRGLDGHDILADLINQSHRQGLMVIPWFEFGFMAPPSSELALNQPNWFTQKRDGTQTSISAAGEVMWLNPFHPQVQEFITNLLVELVNKYDIDGIQFDDHMSLPVEFGYDKYTVDLYKQETKQNPPANPQDPDWVKWRADKITDFMVRLNQTVKQRKSSLVFSVSPNYYDFAYKFHLQDWLNWVRLNVVDELIVQVYRSNFQSFISKLDRPEMEEVKQVIPTGIGIMAGLRNNPVPIQQIRQQVRAAQQRGLGVAFFYYESLWNYAPEPSHERQAAFQDFFPYPAIRSASVR</sequence>
<keyword evidence="2" id="KW-0812">Transmembrane</keyword>
<evidence type="ECO:0000313" key="5">
    <source>
        <dbReference type="Proteomes" id="UP000683511"/>
    </source>
</evidence>
<feature type="domain" description="Glycosyl hydrolase-like 10" evidence="3">
    <location>
        <begin position="78"/>
        <end position="377"/>
    </location>
</feature>
<dbReference type="InterPro" id="IPR003790">
    <property type="entry name" value="GHL10"/>
</dbReference>
<dbReference type="PANTHER" id="PTHR43405:SF1">
    <property type="entry name" value="GLYCOSYL HYDROLASE DIGH"/>
    <property type="match status" value="1"/>
</dbReference>
<dbReference type="KEGG" id="rsin:B6N60_04010"/>
<organism evidence="4 5">
    <name type="scientific">Richelia sinica FACHB-800</name>
    <dbReference type="NCBI Taxonomy" id="1357546"/>
    <lineage>
        <taxon>Bacteria</taxon>
        <taxon>Bacillati</taxon>
        <taxon>Cyanobacteriota</taxon>
        <taxon>Cyanophyceae</taxon>
        <taxon>Nostocales</taxon>
        <taxon>Nostocaceae</taxon>
        <taxon>Richelia</taxon>
    </lineage>
</organism>
<keyword evidence="5" id="KW-1185">Reference proteome</keyword>
<keyword evidence="1" id="KW-0732">Signal</keyword>
<dbReference type="InterPro" id="IPR052177">
    <property type="entry name" value="Divisome_Glycosyl_Hydrolase"/>
</dbReference>
<feature type="transmembrane region" description="Helical" evidence="2">
    <location>
        <begin position="49"/>
        <end position="70"/>
    </location>
</feature>
<evidence type="ECO:0000256" key="2">
    <source>
        <dbReference type="SAM" id="Phobius"/>
    </source>
</evidence>
<proteinExistence type="predicted"/>
<dbReference type="Proteomes" id="UP000683511">
    <property type="component" value="Chromosome"/>
</dbReference>
<reference evidence="4" key="1">
    <citation type="submission" date="2017-04" db="EMBL/GenBank/DDBJ databases">
        <title>Genome deletions in a multicellular cyanobacterial endosymbiont for morphological adaptation in marine diatoms.</title>
        <authorList>
            <person name="Wang Y."/>
            <person name="Gao H."/>
            <person name="Li R."/>
            <person name="Xu X."/>
        </authorList>
    </citation>
    <scope>NUCLEOTIDE SEQUENCE</scope>
    <source>
        <strain evidence="4">FACHB 800</strain>
    </source>
</reference>
<keyword evidence="2" id="KW-0472">Membrane</keyword>
<evidence type="ECO:0000259" key="3">
    <source>
        <dbReference type="Pfam" id="PF02638"/>
    </source>
</evidence>
<dbReference type="SUPFAM" id="SSF51445">
    <property type="entry name" value="(Trans)glycosidases"/>
    <property type="match status" value="1"/>
</dbReference>
<name>A0A975TAN1_9NOST</name>
<dbReference type="AlphaFoldDB" id="A0A975TAN1"/>
<dbReference type="RefSeq" id="WP_190608885.1">
    <property type="nucleotide sequence ID" value="NZ_CP021056.1"/>
</dbReference>
<dbReference type="Gene3D" id="3.20.20.80">
    <property type="entry name" value="Glycosidases"/>
    <property type="match status" value="1"/>
</dbReference>
<gene>
    <name evidence="4" type="ORF">B6N60_04010</name>
</gene>
<dbReference type="InterPro" id="IPR017853">
    <property type="entry name" value="GH"/>
</dbReference>
<evidence type="ECO:0000313" key="4">
    <source>
        <dbReference type="EMBL" id="QXE25296.1"/>
    </source>
</evidence>
<dbReference type="PANTHER" id="PTHR43405">
    <property type="entry name" value="GLYCOSYL HYDROLASE DIGH"/>
    <property type="match status" value="1"/>
</dbReference>
<dbReference type="EMBL" id="CP021056">
    <property type="protein sequence ID" value="QXE25296.1"/>
    <property type="molecule type" value="Genomic_DNA"/>
</dbReference>
<accession>A0A975TAN1</accession>